<evidence type="ECO:0000313" key="3">
    <source>
        <dbReference type="Proteomes" id="UP001418222"/>
    </source>
</evidence>
<dbReference type="EMBL" id="JBBWWQ010000003">
    <property type="protein sequence ID" value="KAK8951863.1"/>
    <property type="molecule type" value="Genomic_DNA"/>
</dbReference>
<keyword evidence="3" id="KW-1185">Reference proteome</keyword>
<proteinExistence type="predicted"/>
<feature type="compositionally biased region" description="Polar residues" evidence="1">
    <location>
        <begin position="91"/>
        <end position="103"/>
    </location>
</feature>
<reference evidence="2 3" key="1">
    <citation type="journal article" date="2022" name="Nat. Plants">
        <title>Genomes of leafy and leafless Platanthera orchids illuminate the evolution of mycoheterotrophy.</title>
        <authorList>
            <person name="Li M.H."/>
            <person name="Liu K.W."/>
            <person name="Li Z."/>
            <person name="Lu H.C."/>
            <person name="Ye Q.L."/>
            <person name="Zhang D."/>
            <person name="Wang J.Y."/>
            <person name="Li Y.F."/>
            <person name="Zhong Z.M."/>
            <person name="Liu X."/>
            <person name="Yu X."/>
            <person name="Liu D.K."/>
            <person name="Tu X.D."/>
            <person name="Liu B."/>
            <person name="Hao Y."/>
            <person name="Liao X.Y."/>
            <person name="Jiang Y.T."/>
            <person name="Sun W.H."/>
            <person name="Chen J."/>
            <person name="Chen Y.Q."/>
            <person name="Ai Y."/>
            <person name="Zhai J.W."/>
            <person name="Wu S.S."/>
            <person name="Zhou Z."/>
            <person name="Hsiao Y.Y."/>
            <person name="Wu W.L."/>
            <person name="Chen Y.Y."/>
            <person name="Lin Y.F."/>
            <person name="Hsu J.L."/>
            <person name="Li C.Y."/>
            <person name="Wang Z.W."/>
            <person name="Zhao X."/>
            <person name="Zhong W.Y."/>
            <person name="Ma X.K."/>
            <person name="Ma L."/>
            <person name="Huang J."/>
            <person name="Chen G.Z."/>
            <person name="Huang M.Z."/>
            <person name="Huang L."/>
            <person name="Peng D.H."/>
            <person name="Luo Y.B."/>
            <person name="Zou S.Q."/>
            <person name="Chen S.P."/>
            <person name="Lan S."/>
            <person name="Tsai W.C."/>
            <person name="Van de Peer Y."/>
            <person name="Liu Z.J."/>
        </authorList>
    </citation>
    <scope>NUCLEOTIDE SEQUENCE [LARGE SCALE GENOMIC DNA]</scope>
    <source>
        <strain evidence="2">Lor287</strain>
    </source>
</reference>
<dbReference type="Proteomes" id="UP001418222">
    <property type="component" value="Unassembled WGS sequence"/>
</dbReference>
<accession>A0AAP0BVK0</accession>
<evidence type="ECO:0000313" key="2">
    <source>
        <dbReference type="EMBL" id="KAK8951863.1"/>
    </source>
</evidence>
<gene>
    <name evidence="2" type="ORF">KSP39_PZI003963</name>
</gene>
<organism evidence="2 3">
    <name type="scientific">Platanthera zijinensis</name>
    <dbReference type="NCBI Taxonomy" id="2320716"/>
    <lineage>
        <taxon>Eukaryota</taxon>
        <taxon>Viridiplantae</taxon>
        <taxon>Streptophyta</taxon>
        <taxon>Embryophyta</taxon>
        <taxon>Tracheophyta</taxon>
        <taxon>Spermatophyta</taxon>
        <taxon>Magnoliopsida</taxon>
        <taxon>Liliopsida</taxon>
        <taxon>Asparagales</taxon>
        <taxon>Orchidaceae</taxon>
        <taxon>Orchidoideae</taxon>
        <taxon>Orchideae</taxon>
        <taxon>Orchidinae</taxon>
        <taxon>Platanthera</taxon>
    </lineage>
</organism>
<name>A0AAP0BVK0_9ASPA</name>
<protein>
    <submittedName>
        <fullName evidence="2">Uncharacterized protein</fullName>
    </submittedName>
</protein>
<comment type="caution">
    <text evidence="2">The sequence shown here is derived from an EMBL/GenBank/DDBJ whole genome shotgun (WGS) entry which is preliminary data.</text>
</comment>
<feature type="region of interest" description="Disordered" evidence="1">
    <location>
        <begin position="89"/>
        <end position="111"/>
    </location>
</feature>
<dbReference type="AlphaFoldDB" id="A0AAP0BVK0"/>
<sequence length="129" mass="14091">MELNSERRAMGVSSANILVYQSIPGCSNCKEVSYAGIPPELYEKMNTMFCSVVSFRDYACPSNSWSLARDSIDGRGMFEGDNDVVEISGNVIPTNPPVSSQATKRQKKGKKKASLSALNEFVESLKAID</sequence>
<evidence type="ECO:0000256" key="1">
    <source>
        <dbReference type="SAM" id="MobiDB-lite"/>
    </source>
</evidence>